<dbReference type="EMBL" id="CP120678">
    <property type="protein sequence ID" value="WIW69860.1"/>
    <property type="molecule type" value="Genomic_DNA"/>
</dbReference>
<gene>
    <name evidence="1" type="ORF">P3F81_08000</name>
</gene>
<proteinExistence type="predicted"/>
<name>A0A9Y2ETD8_9FIRM</name>
<dbReference type="Proteomes" id="UP001243623">
    <property type="component" value="Chromosome"/>
</dbReference>
<accession>A0A9Y2ETD8</accession>
<dbReference type="AlphaFoldDB" id="A0A9Y2ETD8"/>
<dbReference type="RefSeq" id="WP_147669823.1">
    <property type="nucleotide sequence ID" value="NZ_CP120678.1"/>
</dbReference>
<keyword evidence="2" id="KW-1185">Reference proteome</keyword>
<protein>
    <submittedName>
        <fullName evidence="1">Helix-turn-helix domain-containing protein</fullName>
    </submittedName>
</protein>
<evidence type="ECO:0000313" key="2">
    <source>
        <dbReference type="Proteomes" id="UP001243623"/>
    </source>
</evidence>
<organism evidence="1 2">
    <name type="scientific">Selenobaculum gibii</name>
    <dbReference type="NCBI Taxonomy" id="3054208"/>
    <lineage>
        <taxon>Bacteria</taxon>
        <taxon>Bacillati</taxon>
        <taxon>Bacillota</taxon>
        <taxon>Negativicutes</taxon>
        <taxon>Selenomonadales</taxon>
        <taxon>Selenomonadaceae</taxon>
        <taxon>Selenobaculum</taxon>
    </lineage>
</organism>
<sequence>MSKVTVKKNKENPFVQLYKKTLEDNRLTWKAKGVWAYLMSKPDNWIVRVEDLVNRSSNDKRDSIRTALRNLEENGYIIRTKARNEKGKYAGYDYVIFETAPETEKPSPDYPKTDYPATDNPIHNNNDCTNTDINNNNNNNNREIIMLLEKYKIEKNTIQELCSDYDATQILENIEYAEANKSGICNLSGWVVSSIRKNRQFNETEKREREKMKEKRIQVNQQLDDDTVLSDASFQNSFWQDKFKKYNNSLGRLNKMQ</sequence>
<dbReference type="KEGG" id="sgbi:P3F81_08000"/>
<dbReference type="Pfam" id="PF13730">
    <property type="entry name" value="HTH_36"/>
    <property type="match status" value="1"/>
</dbReference>
<reference evidence="1" key="1">
    <citation type="submission" date="2023-03" db="EMBL/GenBank/DDBJ databases">
        <title>Selenobaculum gbiensis gen. nov. sp. nov., a new bacterium isolated from the gut microbiota of IBD patient.</title>
        <authorList>
            <person name="Yeo S."/>
            <person name="Park H."/>
            <person name="Huh C.S."/>
        </authorList>
    </citation>
    <scope>NUCLEOTIDE SEQUENCE</scope>
    <source>
        <strain evidence="1">ICN-92133</strain>
    </source>
</reference>
<evidence type="ECO:0000313" key="1">
    <source>
        <dbReference type="EMBL" id="WIW69860.1"/>
    </source>
</evidence>